<name>A0A0E9M1I2_9BACT</name>
<dbReference type="STRING" id="1236989.JCM15548_13767"/>
<gene>
    <name evidence="2" type="ORF">JCM15548_13767</name>
</gene>
<evidence type="ECO:0000313" key="3">
    <source>
        <dbReference type="Proteomes" id="UP000032900"/>
    </source>
</evidence>
<dbReference type="AlphaFoldDB" id="A0A0E9M1I2"/>
<keyword evidence="3" id="KW-1185">Reference proteome</keyword>
<organism evidence="2 3">
    <name type="scientific">Geofilum rubicundum JCM 15548</name>
    <dbReference type="NCBI Taxonomy" id="1236989"/>
    <lineage>
        <taxon>Bacteria</taxon>
        <taxon>Pseudomonadati</taxon>
        <taxon>Bacteroidota</taxon>
        <taxon>Bacteroidia</taxon>
        <taxon>Marinilabiliales</taxon>
        <taxon>Marinilabiliaceae</taxon>
        <taxon>Geofilum</taxon>
    </lineage>
</organism>
<dbReference type="Pfam" id="PF14819">
    <property type="entry name" value="QueF_N"/>
    <property type="match status" value="1"/>
</dbReference>
<dbReference type="Gene3D" id="3.30.1130.10">
    <property type="match status" value="1"/>
</dbReference>
<dbReference type="InterPro" id="IPR043133">
    <property type="entry name" value="GTP-CH-I_C/QueF"/>
</dbReference>
<comment type="caution">
    <text evidence="2">The sequence shown here is derived from an EMBL/GenBank/DDBJ whole genome shotgun (WGS) entry which is preliminary data.</text>
</comment>
<accession>A0A0E9M1I2</accession>
<evidence type="ECO:0000313" key="2">
    <source>
        <dbReference type="EMBL" id="GAO31408.1"/>
    </source>
</evidence>
<reference evidence="2 3" key="1">
    <citation type="journal article" date="2015" name="Microbes Environ.">
        <title>Distribution and evolution of nitrogen fixation genes in the phylum bacteroidetes.</title>
        <authorList>
            <person name="Inoue J."/>
            <person name="Oshima K."/>
            <person name="Suda W."/>
            <person name="Sakamoto M."/>
            <person name="Iino T."/>
            <person name="Noda S."/>
            <person name="Hongoh Y."/>
            <person name="Hattori M."/>
            <person name="Ohkuma M."/>
        </authorList>
    </citation>
    <scope>NUCLEOTIDE SEQUENCE [LARGE SCALE GENOMIC DNA]</scope>
    <source>
        <strain evidence="2">JCM 15548</strain>
    </source>
</reference>
<evidence type="ECO:0000259" key="1">
    <source>
        <dbReference type="Pfam" id="PF14819"/>
    </source>
</evidence>
<feature type="domain" description="NADPH-dependent 7-cyano-7-deazaguanine reductase N-terminal" evidence="1">
    <location>
        <begin position="2"/>
        <end position="65"/>
    </location>
</feature>
<dbReference type="InterPro" id="IPR029139">
    <property type="entry name" value="QueF_N"/>
</dbReference>
<dbReference type="Proteomes" id="UP000032900">
    <property type="component" value="Unassembled WGS sequence"/>
</dbReference>
<protein>
    <recommendedName>
        <fullName evidence="1">NADPH-dependent 7-cyano-7-deazaguanine reductase N-terminal domain-containing protein</fullName>
    </recommendedName>
</protein>
<sequence>MPVAGLLKLSYAADSEFLVESKSLKLYLNGFNMERMGSNASEGIDQILGTIKKDLSALLQTKVNLAFFDGDLKGAEDDFDAFSVLEKHPEVQDLRFTHFSETPSLLIPEENTHGMQKVATHLLRSNCKITHQRLGLSLYPY</sequence>
<proteinExistence type="predicted"/>
<dbReference type="EMBL" id="BAZW01000047">
    <property type="protein sequence ID" value="GAO31408.1"/>
    <property type="molecule type" value="Genomic_DNA"/>
</dbReference>